<gene>
    <name evidence="1" type="ORF">JF259_17075</name>
</gene>
<organism evidence="1 2">
    <name type="scientific">Snuella sedimenti</name>
    <dbReference type="NCBI Taxonomy" id="2798802"/>
    <lineage>
        <taxon>Bacteria</taxon>
        <taxon>Pseudomonadati</taxon>
        <taxon>Bacteroidota</taxon>
        <taxon>Flavobacteriia</taxon>
        <taxon>Flavobacteriales</taxon>
        <taxon>Flavobacteriaceae</taxon>
        <taxon>Snuella</taxon>
    </lineage>
</organism>
<name>A0A8J7JEC5_9FLAO</name>
<dbReference type="Proteomes" id="UP000610931">
    <property type="component" value="Unassembled WGS sequence"/>
</dbReference>
<dbReference type="EMBL" id="JAELVQ010000041">
    <property type="protein sequence ID" value="MBJ6369799.1"/>
    <property type="molecule type" value="Genomic_DNA"/>
</dbReference>
<dbReference type="AlphaFoldDB" id="A0A8J7JEC5"/>
<reference evidence="1" key="1">
    <citation type="submission" date="2020-12" db="EMBL/GenBank/DDBJ databases">
        <title>Snuella sp. nov., isolated from sediment in Incheon.</title>
        <authorList>
            <person name="Kim W."/>
        </authorList>
    </citation>
    <scope>NUCLEOTIDE SEQUENCE</scope>
    <source>
        <strain evidence="1">CAU 1569</strain>
    </source>
</reference>
<accession>A0A8J7JEC5</accession>
<keyword evidence="2" id="KW-1185">Reference proteome</keyword>
<proteinExistence type="predicted"/>
<comment type="caution">
    <text evidence="1">The sequence shown here is derived from an EMBL/GenBank/DDBJ whole genome shotgun (WGS) entry which is preliminary data.</text>
</comment>
<dbReference type="RefSeq" id="WP_199116924.1">
    <property type="nucleotide sequence ID" value="NZ_JAELVQ010000041.1"/>
</dbReference>
<evidence type="ECO:0000313" key="1">
    <source>
        <dbReference type="EMBL" id="MBJ6369799.1"/>
    </source>
</evidence>
<dbReference type="PROSITE" id="PS51257">
    <property type="entry name" value="PROKAR_LIPOPROTEIN"/>
    <property type="match status" value="1"/>
</dbReference>
<sequence length="260" mass="29466">MNIFKNVWIFFLIILTISCGKDGEEDMPPEIPATPPFGGTIFLDPDIITDSDKTTFVSLSYAGQATRTMFDRRVDNWITVNPYLFNSTYDDGLSIEIQVNPEFQDSDAAEIEALKYSEVIGRLPTALRIDVETVWIHKGTELFGGGNNNILIHIGQSTLYENDGILEETLVHEASHTSLDAKHSASSGWVSAQESDANFISTYARDNPTREDIAETFLLYMAIRYRSDRINQSLEDKILETIPNRIMYLDDQNFNMYPIE</sequence>
<evidence type="ECO:0000313" key="2">
    <source>
        <dbReference type="Proteomes" id="UP000610931"/>
    </source>
</evidence>
<protein>
    <submittedName>
        <fullName evidence="1">Uncharacterized protein</fullName>
    </submittedName>
</protein>